<dbReference type="Proteomes" id="UP000029725">
    <property type="component" value="Unassembled WGS sequence"/>
</dbReference>
<name>A0A098VQZ0_9MICR</name>
<dbReference type="GeneID" id="25259861"/>
<dbReference type="EMBL" id="JMKJ01000333">
    <property type="protein sequence ID" value="KGG51244.1"/>
    <property type="molecule type" value="Genomic_DNA"/>
</dbReference>
<organism evidence="3 4">
    <name type="scientific">Mitosporidium daphniae</name>
    <dbReference type="NCBI Taxonomy" id="1485682"/>
    <lineage>
        <taxon>Eukaryota</taxon>
        <taxon>Fungi</taxon>
        <taxon>Fungi incertae sedis</taxon>
        <taxon>Microsporidia</taxon>
        <taxon>Mitosporidium</taxon>
    </lineage>
</organism>
<evidence type="ECO:0000256" key="1">
    <source>
        <dbReference type="SAM" id="MobiDB-lite"/>
    </source>
</evidence>
<evidence type="ECO:0000256" key="2">
    <source>
        <dbReference type="SAM" id="SignalP"/>
    </source>
</evidence>
<protein>
    <submittedName>
        <fullName evidence="3">Uncharacterized protein</fullName>
    </submittedName>
</protein>
<feature type="chain" id="PRO_5001941960" evidence="2">
    <location>
        <begin position="24"/>
        <end position="165"/>
    </location>
</feature>
<dbReference type="AlphaFoldDB" id="A0A098VQZ0"/>
<feature type="signal peptide" evidence="2">
    <location>
        <begin position="1"/>
        <end position="23"/>
    </location>
</feature>
<proteinExistence type="predicted"/>
<evidence type="ECO:0000313" key="3">
    <source>
        <dbReference type="EMBL" id="KGG51244.1"/>
    </source>
</evidence>
<feature type="region of interest" description="Disordered" evidence="1">
    <location>
        <begin position="34"/>
        <end position="55"/>
    </location>
</feature>
<feature type="region of interest" description="Disordered" evidence="1">
    <location>
        <begin position="77"/>
        <end position="127"/>
    </location>
</feature>
<reference evidence="3 4" key="1">
    <citation type="submission" date="2014-04" db="EMBL/GenBank/DDBJ databases">
        <title>A new species of microsporidia sheds light on the evolution of extreme parasitism.</title>
        <authorList>
            <person name="Haag K.L."/>
            <person name="James T.Y."/>
            <person name="Larsson R."/>
            <person name="Schaer T.M."/>
            <person name="Refardt D."/>
            <person name="Pombert J.-F."/>
            <person name="Ebert D."/>
        </authorList>
    </citation>
    <scope>NUCLEOTIDE SEQUENCE [LARGE SCALE GENOMIC DNA]</scope>
    <source>
        <strain evidence="3 4">UGP3</strain>
        <tissue evidence="3">Spores</tissue>
    </source>
</reference>
<sequence length="165" mass="18880">MHVRKRLLFLTALIAILVLPSLQFQDEVQIDHYQQDDSTGAQSRDTDSKGNEERVDSILKRVQSSFRRARKAFQVKKRASKKVSMEAAEPLDTPGSASQKLSDLKSRTGQEYPPLQPNLQKKEALQAQTRDEESKTIEEILVYQQNILVLEQLLLKQDKKKCSLD</sequence>
<feature type="compositionally biased region" description="Basic and acidic residues" evidence="1">
    <location>
        <begin position="44"/>
        <end position="55"/>
    </location>
</feature>
<keyword evidence="2" id="KW-0732">Signal</keyword>
<dbReference type="HOGENOM" id="CLU_1611183_0_0_1"/>
<gene>
    <name evidence="3" type="ORF">DI09_3p60</name>
</gene>
<keyword evidence="4" id="KW-1185">Reference proteome</keyword>
<dbReference type="RefSeq" id="XP_013237739.1">
    <property type="nucleotide sequence ID" value="XM_013382285.1"/>
</dbReference>
<comment type="caution">
    <text evidence="3">The sequence shown here is derived from an EMBL/GenBank/DDBJ whole genome shotgun (WGS) entry which is preliminary data.</text>
</comment>
<evidence type="ECO:0000313" key="4">
    <source>
        <dbReference type="Proteomes" id="UP000029725"/>
    </source>
</evidence>
<accession>A0A098VQZ0</accession>
<dbReference type="VEuPathDB" id="MicrosporidiaDB:DI09_3p60"/>